<keyword evidence="5" id="KW-0804">Transcription</keyword>
<evidence type="ECO:0000313" key="8">
    <source>
        <dbReference type="Proteomes" id="UP000197781"/>
    </source>
</evidence>
<evidence type="ECO:0000256" key="2">
    <source>
        <dbReference type="ARBA" id="ARBA00022490"/>
    </source>
</evidence>
<dbReference type="InterPro" id="IPR055166">
    <property type="entry name" value="Transc_reg_Sar_Rot_HTH"/>
</dbReference>
<evidence type="ECO:0000256" key="5">
    <source>
        <dbReference type="ARBA" id="ARBA00023163"/>
    </source>
</evidence>
<dbReference type="PROSITE" id="PS50995">
    <property type="entry name" value="HTH_MARR_2"/>
    <property type="match status" value="1"/>
</dbReference>
<dbReference type="InterPro" id="IPR039422">
    <property type="entry name" value="MarR/SlyA-like"/>
</dbReference>
<comment type="subcellular location">
    <subcellularLocation>
        <location evidence="1">Cytoplasm</location>
    </subcellularLocation>
</comment>
<dbReference type="Proteomes" id="UP000197781">
    <property type="component" value="Chromosome"/>
</dbReference>
<gene>
    <name evidence="7" type="ORF">BP422_24430</name>
</gene>
<keyword evidence="3" id="KW-0805">Transcription regulation</keyword>
<dbReference type="GO" id="GO:0006950">
    <property type="term" value="P:response to stress"/>
    <property type="evidence" value="ECO:0007669"/>
    <property type="project" value="TreeGrafter"/>
</dbReference>
<dbReference type="InterPro" id="IPR036390">
    <property type="entry name" value="WH_DNA-bd_sf"/>
</dbReference>
<proteinExistence type="predicted"/>
<organism evidence="7 8">
    <name type="scientific">Brevibacillus formosus</name>
    <dbReference type="NCBI Taxonomy" id="54913"/>
    <lineage>
        <taxon>Bacteria</taxon>
        <taxon>Bacillati</taxon>
        <taxon>Bacillota</taxon>
        <taxon>Bacilli</taxon>
        <taxon>Bacillales</taxon>
        <taxon>Paenibacillaceae</taxon>
        <taxon>Brevibacillus</taxon>
    </lineage>
</organism>
<dbReference type="FunFam" id="1.10.10.10:FF:000163">
    <property type="entry name" value="MarR family transcriptional regulator"/>
    <property type="match status" value="1"/>
</dbReference>
<accession>A0A220MMX4</accession>
<evidence type="ECO:0000313" key="7">
    <source>
        <dbReference type="EMBL" id="ASJ56431.1"/>
    </source>
</evidence>
<keyword evidence="2" id="KW-0963">Cytoplasm</keyword>
<evidence type="ECO:0000256" key="3">
    <source>
        <dbReference type="ARBA" id="ARBA00023015"/>
    </source>
</evidence>
<dbReference type="PANTHER" id="PTHR33164:SF5">
    <property type="entry name" value="ORGANIC HYDROPEROXIDE RESISTANCE TRANSCRIPTIONAL REGULATOR"/>
    <property type="match status" value="1"/>
</dbReference>
<dbReference type="Gene3D" id="1.10.10.10">
    <property type="entry name" value="Winged helix-like DNA-binding domain superfamily/Winged helix DNA-binding domain"/>
    <property type="match status" value="1"/>
</dbReference>
<dbReference type="SMART" id="SM00347">
    <property type="entry name" value="HTH_MARR"/>
    <property type="match status" value="1"/>
</dbReference>
<dbReference type="GO" id="GO:0003700">
    <property type="term" value="F:DNA-binding transcription factor activity"/>
    <property type="evidence" value="ECO:0007669"/>
    <property type="project" value="InterPro"/>
</dbReference>
<dbReference type="EMBL" id="CP018145">
    <property type="protein sequence ID" value="ASJ56431.1"/>
    <property type="molecule type" value="Genomic_DNA"/>
</dbReference>
<reference evidence="7 8" key="1">
    <citation type="submission" date="2016-11" db="EMBL/GenBank/DDBJ databases">
        <authorList>
            <person name="Jaros S."/>
            <person name="Januszkiewicz K."/>
            <person name="Wedrychowicz H."/>
        </authorList>
    </citation>
    <scope>NUCLEOTIDE SEQUENCE [LARGE SCALE GENOMIC DNA]</scope>
    <source>
        <strain evidence="7 8">NF2</strain>
    </source>
</reference>
<dbReference type="Pfam" id="PF22381">
    <property type="entry name" value="Staph_reg_Sar_Rot"/>
    <property type="match status" value="1"/>
</dbReference>
<feature type="domain" description="HTH marR-type" evidence="6">
    <location>
        <begin position="10"/>
        <end position="140"/>
    </location>
</feature>
<dbReference type="RefSeq" id="WP_088910005.1">
    <property type="nucleotide sequence ID" value="NZ_CP018145.1"/>
</dbReference>
<dbReference type="InterPro" id="IPR000835">
    <property type="entry name" value="HTH_MarR-typ"/>
</dbReference>
<sequence>MDNNEFLQLKNQLCFTVYALSREITRMYRPYLEEMGVTYPQYLVLLALWEHGECTVKELGEQLYLDSGTLTPLLKRMQESRLVTRDRSKEDERVVVIRLTEKGHSLKEQSCKLPEVLLNNSRLDSKEFRELLDSSQHLLTHIHHSNEAVNSKR</sequence>
<evidence type="ECO:0000256" key="4">
    <source>
        <dbReference type="ARBA" id="ARBA00023125"/>
    </source>
</evidence>
<dbReference type="PRINTS" id="PR00598">
    <property type="entry name" value="HTHMARR"/>
</dbReference>
<dbReference type="GO" id="GO:0005737">
    <property type="term" value="C:cytoplasm"/>
    <property type="evidence" value="ECO:0007669"/>
    <property type="project" value="UniProtKB-SubCell"/>
</dbReference>
<dbReference type="KEGG" id="bfm:BP422_24430"/>
<dbReference type="InterPro" id="IPR036388">
    <property type="entry name" value="WH-like_DNA-bd_sf"/>
</dbReference>
<dbReference type="SUPFAM" id="SSF46785">
    <property type="entry name" value="Winged helix' DNA-binding domain"/>
    <property type="match status" value="1"/>
</dbReference>
<evidence type="ECO:0000256" key="1">
    <source>
        <dbReference type="ARBA" id="ARBA00004496"/>
    </source>
</evidence>
<dbReference type="PANTHER" id="PTHR33164">
    <property type="entry name" value="TRANSCRIPTIONAL REGULATOR, MARR FAMILY"/>
    <property type="match status" value="1"/>
</dbReference>
<evidence type="ECO:0000259" key="6">
    <source>
        <dbReference type="PROSITE" id="PS50995"/>
    </source>
</evidence>
<dbReference type="AlphaFoldDB" id="A0A220MMX4"/>
<dbReference type="GO" id="GO:0003677">
    <property type="term" value="F:DNA binding"/>
    <property type="evidence" value="ECO:0007669"/>
    <property type="project" value="UniProtKB-KW"/>
</dbReference>
<name>A0A220MMX4_9BACL</name>
<protein>
    <submittedName>
        <fullName evidence="7">MarR family transcriptional regulator</fullName>
    </submittedName>
</protein>
<keyword evidence="4" id="KW-0238">DNA-binding</keyword>